<evidence type="ECO:0000313" key="8">
    <source>
        <dbReference type="Proteomes" id="UP000649345"/>
    </source>
</evidence>
<evidence type="ECO:0000256" key="1">
    <source>
        <dbReference type="ARBA" id="ARBA00003535"/>
    </source>
</evidence>
<keyword evidence="4" id="KW-0288">FMN</keyword>
<organism evidence="7 8">
    <name type="scientific">Anaerosacchariphilus hominis</name>
    <dbReference type="NCBI Taxonomy" id="2763017"/>
    <lineage>
        <taxon>Bacteria</taxon>
        <taxon>Bacillati</taxon>
        <taxon>Bacillota</taxon>
        <taxon>Clostridia</taxon>
        <taxon>Lachnospirales</taxon>
        <taxon>Lachnospiraceae</taxon>
        <taxon>Anaerosacchariphilus</taxon>
    </lineage>
</organism>
<dbReference type="GO" id="GO:0018580">
    <property type="term" value="F:nitronate monooxygenase activity"/>
    <property type="evidence" value="ECO:0007669"/>
    <property type="project" value="InterPro"/>
</dbReference>
<dbReference type="Proteomes" id="UP000649345">
    <property type="component" value="Unassembled WGS sequence"/>
</dbReference>
<proteinExistence type="predicted"/>
<evidence type="ECO:0000313" key="7">
    <source>
        <dbReference type="EMBL" id="MBC5659088.1"/>
    </source>
</evidence>
<dbReference type="Gene3D" id="3.20.20.70">
    <property type="entry name" value="Aldolase class I"/>
    <property type="match status" value="1"/>
</dbReference>
<comment type="function">
    <text evidence="1">Nitronate monooxygenase that uses molecular oxygen to catalyze the oxidative denitrification of alkyl nitronates. Acts on propionate 3-nitronate (P3N), the presumed physiological substrate. Probably functions in the detoxification of P3N, a metabolic poison produced by plants and fungi as a defense mechanism.</text>
</comment>
<keyword evidence="5" id="KW-0560">Oxidoreductase</keyword>
<dbReference type="Pfam" id="PF03060">
    <property type="entry name" value="NMO"/>
    <property type="match status" value="1"/>
</dbReference>
<feature type="transmembrane region" description="Helical" evidence="6">
    <location>
        <begin position="21"/>
        <end position="44"/>
    </location>
</feature>
<dbReference type="InterPro" id="IPR013785">
    <property type="entry name" value="Aldolase_TIM"/>
</dbReference>
<evidence type="ECO:0000256" key="5">
    <source>
        <dbReference type="ARBA" id="ARBA00023002"/>
    </source>
</evidence>
<dbReference type="CDD" id="cd04730">
    <property type="entry name" value="NPD_like"/>
    <property type="match status" value="1"/>
</dbReference>
<gene>
    <name evidence="7" type="ORF">H8S44_04795</name>
</gene>
<keyword evidence="6" id="KW-1133">Transmembrane helix</keyword>
<reference evidence="7" key="1">
    <citation type="submission" date="2020-08" db="EMBL/GenBank/DDBJ databases">
        <title>Genome public.</title>
        <authorList>
            <person name="Liu C."/>
            <person name="Sun Q."/>
        </authorList>
    </citation>
    <scope>NUCLEOTIDE SEQUENCE</scope>
    <source>
        <strain evidence="7">NSJ-68</strain>
    </source>
</reference>
<keyword evidence="6" id="KW-0812">Transmembrane</keyword>
<comment type="caution">
    <text evidence="7">The sequence shown here is derived from an EMBL/GenBank/DDBJ whole genome shotgun (WGS) entry which is preliminary data.</text>
</comment>
<keyword evidence="3" id="KW-0285">Flavoprotein</keyword>
<evidence type="ECO:0000256" key="6">
    <source>
        <dbReference type="SAM" id="Phobius"/>
    </source>
</evidence>
<dbReference type="RefSeq" id="WP_186873042.1">
    <property type="nucleotide sequence ID" value="NZ_JACOOR010000002.1"/>
</dbReference>
<evidence type="ECO:0000256" key="3">
    <source>
        <dbReference type="ARBA" id="ARBA00022630"/>
    </source>
</evidence>
<keyword evidence="6" id="KW-0472">Membrane</keyword>
<sequence>MKQKELQIGNLTLRRPIFQGGMGVGVSLGGLAGAVAAAGGAGAISAAQIGFREPDFDTNTVEANLRAMGKELQKARGRAEGGVVGFNIMVAMQHYADYVKQAVKLGADFIVSGAGLPVDLPEYAAGSNVKLAPIVSTEKSAGVILKYWARKFERVPDFLVIEGPKAGGHLGFTGEQLTSFDEAAYGEEVKRIIAKVREYEARFQKKIPVVLGGGISGMEKAARAFALGADAIQAATRFVTTEECDADPRYKQAYLDAREEDILLIKSPVGLPGRAIRNVFADRVMSGERIAPERCRGCIKGCRPTEIPYCITEALIRAVKGDRENGLLFCGADAWKAERIETVQQVVDDLLG</sequence>
<evidence type="ECO:0000256" key="2">
    <source>
        <dbReference type="ARBA" id="ARBA00013457"/>
    </source>
</evidence>
<dbReference type="PANTHER" id="PTHR32332:SF18">
    <property type="entry name" value="2-NITROPROPANE DIOXYGENASE"/>
    <property type="match status" value="1"/>
</dbReference>
<dbReference type="EMBL" id="JACOOR010000002">
    <property type="protein sequence ID" value="MBC5659088.1"/>
    <property type="molecule type" value="Genomic_DNA"/>
</dbReference>
<evidence type="ECO:0000256" key="4">
    <source>
        <dbReference type="ARBA" id="ARBA00022643"/>
    </source>
</evidence>
<dbReference type="AlphaFoldDB" id="A0A923LAR8"/>
<dbReference type="SUPFAM" id="SSF51412">
    <property type="entry name" value="Inosine monophosphate dehydrogenase (IMPDH)"/>
    <property type="match status" value="1"/>
</dbReference>
<protein>
    <recommendedName>
        <fullName evidence="2">Probable nitronate monooxygenase</fullName>
    </recommendedName>
</protein>
<accession>A0A923LAR8</accession>
<keyword evidence="7" id="KW-0503">Monooxygenase</keyword>
<dbReference type="InterPro" id="IPR004136">
    <property type="entry name" value="NMO"/>
</dbReference>
<name>A0A923LAR8_9FIRM</name>
<keyword evidence="8" id="KW-1185">Reference proteome</keyword>
<dbReference type="PANTHER" id="PTHR32332">
    <property type="entry name" value="2-NITROPROPANE DIOXYGENASE"/>
    <property type="match status" value="1"/>
</dbReference>